<evidence type="ECO:0000313" key="1">
    <source>
        <dbReference type="EMBL" id="QBQ74795.1"/>
    </source>
</evidence>
<dbReference type="EMBL" id="MK552141">
    <property type="protein sequence ID" value="QBQ74795.1"/>
    <property type="molecule type" value="Genomic_DNA"/>
</dbReference>
<keyword evidence="2" id="KW-1185">Reference proteome</keyword>
<accession>A0A482MM88</accession>
<sequence>MLTNEVKIRGVDSYDTANLLSNMAYSQFKIVADDDEVYAFAQWLLSVAEVQPDIATTRELEHRVILRILRLMDAEIGDTSLEMSKAQVIQHAFAQRIREKLLKTA</sequence>
<reference evidence="1 2" key="1">
    <citation type="submission" date="2019-02" db="EMBL/GenBank/DDBJ databases">
        <title>Complete genome sequence of Burkholderia cenocepacia phage BcepSauron.</title>
        <authorList>
            <person name="Park K."/>
            <person name="Gonzalez C."/>
            <person name="Liu M."/>
            <person name="Gill J."/>
        </authorList>
    </citation>
    <scope>NUCLEOTIDE SEQUENCE [LARGE SCALE GENOMIC DNA]</scope>
</reference>
<dbReference type="Proteomes" id="UP000301424">
    <property type="component" value="Segment"/>
</dbReference>
<organism evidence="1 2">
    <name type="scientific">Burkholderia phage BcepSauron</name>
    <dbReference type="NCBI Taxonomy" id="2530033"/>
    <lineage>
        <taxon>Viruses</taxon>
        <taxon>Duplodnaviria</taxon>
        <taxon>Heunggongvirae</taxon>
        <taxon>Uroviricota</taxon>
        <taxon>Caudoviricetes</taxon>
        <taxon>Sarumanvirus</taxon>
        <taxon>Sarumanvirus bcepsauron</taxon>
    </lineage>
</organism>
<proteinExistence type="predicted"/>
<protein>
    <submittedName>
        <fullName evidence="1">Uncharacterized protein</fullName>
    </submittedName>
</protein>
<gene>
    <name evidence="1" type="ORF">BcepSauron_415</name>
</gene>
<name>A0A482MM88_9CAUD</name>
<evidence type="ECO:0000313" key="2">
    <source>
        <dbReference type="Proteomes" id="UP000301424"/>
    </source>
</evidence>